<sequence length="110" mass="11762">MTPLRRALSGLSAALIAVLGVMFLSTAVMACDGRPSLNSPAAMDMSSDPGTCPDAPDVDCQKGCRVFCHGLVAAPPEPSRPTSFIPFRYWTIATERESFRHDAEDPPPRG</sequence>
<comment type="caution">
    <text evidence="2">The sequence shown here is derived from an EMBL/GenBank/DDBJ whole genome shotgun (WGS) entry which is preliminary data.</text>
</comment>
<proteinExistence type="predicted"/>
<reference evidence="2 3" key="1">
    <citation type="submission" date="2020-08" db="EMBL/GenBank/DDBJ databases">
        <title>Genomic Encyclopedia of Type Strains, Phase IV (KMG-IV): sequencing the most valuable type-strain genomes for metagenomic binning, comparative biology and taxonomic classification.</title>
        <authorList>
            <person name="Goeker M."/>
        </authorList>
    </citation>
    <scope>NUCLEOTIDE SEQUENCE [LARGE SCALE GENOMIC DNA]</scope>
    <source>
        <strain evidence="2 3">DSM 4737</strain>
    </source>
</reference>
<dbReference type="Proteomes" id="UP000545037">
    <property type="component" value="Unassembled WGS sequence"/>
</dbReference>
<evidence type="ECO:0000313" key="2">
    <source>
        <dbReference type="EMBL" id="MBB5745686.1"/>
    </source>
</evidence>
<dbReference type="EMBL" id="JACHOR010000002">
    <property type="protein sequence ID" value="MBB5745686.1"/>
    <property type="molecule type" value="Genomic_DNA"/>
</dbReference>
<dbReference type="PROSITE" id="PS51257">
    <property type="entry name" value="PROKAR_LIPOPROTEIN"/>
    <property type="match status" value="1"/>
</dbReference>
<keyword evidence="3" id="KW-1185">Reference proteome</keyword>
<evidence type="ECO:0000256" key="1">
    <source>
        <dbReference type="SAM" id="SignalP"/>
    </source>
</evidence>
<feature type="chain" id="PRO_5030881546" evidence="1">
    <location>
        <begin position="31"/>
        <end position="110"/>
    </location>
</feature>
<accession>A0A7W9CHP8</accession>
<organism evidence="2 3">
    <name type="scientific">Brevundimonas variabilis</name>
    <dbReference type="NCBI Taxonomy" id="74312"/>
    <lineage>
        <taxon>Bacteria</taxon>
        <taxon>Pseudomonadati</taxon>
        <taxon>Pseudomonadota</taxon>
        <taxon>Alphaproteobacteria</taxon>
        <taxon>Caulobacterales</taxon>
        <taxon>Caulobacteraceae</taxon>
        <taxon>Brevundimonas</taxon>
    </lineage>
</organism>
<dbReference type="AlphaFoldDB" id="A0A7W9CHP8"/>
<dbReference type="RefSeq" id="WP_183212656.1">
    <property type="nucleotide sequence ID" value="NZ_JACHOR010000002.1"/>
</dbReference>
<protein>
    <submittedName>
        <fullName evidence="2">Uncharacterized protein</fullName>
    </submittedName>
</protein>
<keyword evidence="1" id="KW-0732">Signal</keyword>
<evidence type="ECO:0000313" key="3">
    <source>
        <dbReference type="Proteomes" id="UP000545037"/>
    </source>
</evidence>
<feature type="signal peptide" evidence="1">
    <location>
        <begin position="1"/>
        <end position="30"/>
    </location>
</feature>
<name>A0A7W9CHP8_9CAUL</name>
<gene>
    <name evidence="2" type="ORF">GGR13_001270</name>
</gene>